<feature type="transmembrane region" description="Helical" evidence="1">
    <location>
        <begin position="108"/>
        <end position="128"/>
    </location>
</feature>
<dbReference type="AlphaFoldDB" id="A0AAE9GWR7"/>
<accession>A0AAE9GWR7</accession>
<gene>
    <name evidence="2" type="ORF">EV680_11633</name>
    <name evidence="3" type="ORF">LVJ78_10820</name>
</gene>
<dbReference type="NCBIfam" id="TIGR02098">
    <property type="entry name" value="MJ0042_CXXC"/>
    <property type="match status" value="1"/>
</dbReference>
<evidence type="ECO:0000313" key="4">
    <source>
        <dbReference type="Proteomes" id="UP000294721"/>
    </source>
</evidence>
<keyword evidence="1" id="KW-0812">Transmembrane</keyword>
<dbReference type="EMBL" id="CP091507">
    <property type="protein sequence ID" value="UOO79165.1"/>
    <property type="molecule type" value="Genomic_DNA"/>
</dbReference>
<evidence type="ECO:0000313" key="5">
    <source>
        <dbReference type="Proteomes" id="UP000829756"/>
    </source>
</evidence>
<keyword evidence="1" id="KW-1133">Transmembrane helix</keyword>
<keyword evidence="1" id="KW-0472">Membrane</keyword>
<dbReference type="InterPro" id="IPR011723">
    <property type="entry name" value="Znf/thioredoxin_put"/>
</dbReference>
<keyword evidence="4" id="KW-1185">Reference proteome</keyword>
<proteinExistence type="predicted"/>
<evidence type="ECO:0000256" key="1">
    <source>
        <dbReference type="SAM" id="Phobius"/>
    </source>
</evidence>
<evidence type="ECO:0000313" key="2">
    <source>
        <dbReference type="EMBL" id="TCP05108.1"/>
    </source>
</evidence>
<protein>
    <submittedName>
        <fullName evidence="2">Zn finger-like uncharacterized protein</fullName>
    </submittedName>
</protein>
<dbReference type="Proteomes" id="UP000829756">
    <property type="component" value="Chromosome"/>
</dbReference>
<dbReference type="RefSeq" id="WP_132954041.1">
    <property type="nucleotide sequence ID" value="NZ_CP091507.1"/>
</dbReference>
<dbReference type="Proteomes" id="UP000294721">
    <property type="component" value="Unassembled WGS sequence"/>
</dbReference>
<evidence type="ECO:0000313" key="3">
    <source>
        <dbReference type="EMBL" id="UOO79165.1"/>
    </source>
</evidence>
<dbReference type="KEGG" id="usu:LVJ78_10820"/>
<reference evidence="2 4" key="1">
    <citation type="submission" date="2019-03" db="EMBL/GenBank/DDBJ databases">
        <title>Genomic Encyclopedia of Type Strains, Phase IV (KMG-IV): sequencing the most valuable type-strain genomes for metagenomic binning, comparative biology and taxonomic classification.</title>
        <authorList>
            <person name="Goeker M."/>
        </authorList>
    </citation>
    <scope>NUCLEOTIDE SEQUENCE [LARGE SCALE GENOMIC DNA]</scope>
    <source>
        <strain evidence="2 4">DSM 17474</strain>
    </source>
</reference>
<reference evidence="3" key="3">
    <citation type="journal article" date="2022" name="Res Sq">
        <title>Evolution of multicellular longitudinally dividing oral cavity symbionts (Neisseriaceae).</title>
        <authorList>
            <person name="Nyongesa S."/>
            <person name="Weber P."/>
            <person name="Bernet E."/>
            <person name="Pullido F."/>
            <person name="Nieckarz M."/>
            <person name="Delaby M."/>
            <person name="Nieves C."/>
            <person name="Viehboeck T."/>
            <person name="Krause N."/>
            <person name="Rivera-Millot A."/>
            <person name="Nakamura A."/>
            <person name="Vischer N."/>
            <person name="VanNieuwenhze M."/>
            <person name="Brun Y."/>
            <person name="Cava F."/>
            <person name="Bulgheresi S."/>
            <person name="Veyrier F."/>
        </authorList>
    </citation>
    <scope>NUCLEOTIDE SEQUENCE</scope>
    <source>
        <strain evidence="3">1258/02</strain>
    </source>
</reference>
<name>A0AAE9GWR7_9NEIS</name>
<organism evidence="3 5">
    <name type="scientific">Uruburuella suis</name>
    <dbReference type="NCBI Taxonomy" id="252130"/>
    <lineage>
        <taxon>Bacteria</taxon>
        <taxon>Pseudomonadati</taxon>
        <taxon>Pseudomonadota</taxon>
        <taxon>Betaproteobacteria</taxon>
        <taxon>Neisseriales</taxon>
        <taxon>Neisseriaceae</taxon>
        <taxon>Uruburuella</taxon>
    </lineage>
</organism>
<reference evidence="3" key="2">
    <citation type="submission" date="2021-12" db="EMBL/GenBank/DDBJ databases">
        <authorList>
            <person name="Veyrier F.J."/>
        </authorList>
    </citation>
    <scope>NUCLEOTIDE SEQUENCE</scope>
    <source>
        <strain evidence="3">1258/02</strain>
    </source>
</reference>
<dbReference type="EMBL" id="SLXE01000016">
    <property type="protein sequence ID" value="TCP05108.1"/>
    <property type="molecule type" value="Genomic_DNA"/>
</dbReference>
<sequence length="130" mass="14369">MPVCACPHCKTQLWVNDAQLNIAQGFVVCSQCEGLFQARDHTRPTPPKLQAGQLPEARTDVKLVHRIGKEVRTRKVLSKNEIADLLDGMLPPEAKAAPAAAKAQPFNWTLASLVALTVLIMQLFYLLLLR</sequence>